<organism evidence="2 3">
    <name type="scientific">Rhynchophorus ferrugineus</name>
    <name type="common">Red palm weevil</name>
    <name type="synonym">Curculio ferrugineus</name>
    <dbReference type="NCBI Taxonomy" id="354439"/>
    <lineage>
        <taxon>Eukaryota</taxon>
        <taxon>Metazoa</taxon>
        <taxon>Ecdysozoa</taxon>
        <taxon>Arthropoda</taxon>
        <taxon>Hexapoda</taxon>
        <taxon>Insecta</taxon>
        <taxon>Pterygota</taxon>
        <taxon>Neoptera</taxon>
        <taxon>Endopterygota</taxon>
        <taxon>Coleoptera</taxon>
        <taxon>Polyphaga</taxon>
        <taxon>Cucujiformia</taxon>
        <taxon>Curculionidae</taxon>
        <taxon>Dryophthorinae</taxon>
        <taxon>Rhynchophorus</taxon>
    </lineage>
</organism>
<keyword evidence="3" id="KW-1185">Reference proteome</keyword>
<sequence length="123" mass="13289">MEECTSSEVPLTLCHDPGAKPFWDGALHDKPSPASFAVAKNGRFRRGPDSGRTKLTACAGIECSHEFYTVRKSDGKRLSLIEEEKNSKLRGRWRSTTAIFTTQVGQASSEAGVGTGSSNGRDL</sequence>
<dbReference type="Proteomes" id="UP000625711">
    <property type="component" value="Unassembled WGS sequence"/>
</dbReference>
<evidence type="ECO:0000313" key="3">
    <source>
        <dbReference type="Proteomes" id="UP000625711"/>
    </source>
</evidence>
<name>A0A834M2R4_RHYFE</name>
<feature type="region of interest" description="Disordered" evidence="1">
    <location>
        <begin position="104"/>
        <end position="123"/>
    </location>
</feature>
<proteinExistence type="predicted"/>
<dbReference type="AlphaFoldDB" id="A0A834M2R4"/>
<evidence type="ECO:0000256" key="1">
    <source>
        <dbReference type="SAM" id="MobiDB-lite"/>
    </source>
</evidence>
<evidence type="ECO:0000313" key="2">
    <source>
        <dbReference type="EMBL" id="KAF7265471.1"/>
    </source>
</evidence>
<protein>
    <submittedName>
        <fullName evidence="2">Uncharacterized protein</fullName>
    </submittedName>
</protein>
<gene>
    <name evidence="2" type="ORF">GWI33_021126</name>
</gene>
<comment type="caution">
    <text evidence="2">The sequence shown here is derived from an EMBL/GenBank/DDBJ whole genome shotgun (WGS) entry which is preliminary data.</text>
</comment>
<reference evidence="2" key="1">
    <citation type="submission" date="2020-08" db="EMBL/GenBank/DDBJ databases">
        <title>Genome sequencing and assembly of the red palm weevil Rhynchophorus ferrugineus.</title>
        <authorList>
            <person name="Dias G.B."/>
            <person name="Bergman C.M."/>
            <person name="Manee M."/>
        </authorList>
    </citation>
    <scope>NUCLEOTIDE SEQUENCE</scope>
    <source>
        <strain evidence="2">AA-2017</strain>
        <tissue evidence="2">Whole larva</tissue>
    </source>
</reference>
<accession>A0A834M2R4</accession>
<dbReference type="EMBL" id="JAACXV010014612">
    <property type="protein sequence ID" value="KAF7265471.1"/>
    <property type="molecule type" value="Genomic_DNA"/>
</dbReference>